<dbReference type="RefSeq" id="WP_150045041.1">
    <property type="nucleotide sequence ID" value="NZ_OW485601.1"/>
</dbReference>
<evidence type="ECO:0000313" key="6">
    <source>
        <dbReference type="Proteomes" id="UP000325255"/>
    </source>
</evidence>
<dbReference type="EMBL" id="VWPK01000069">
    <property type="protein sequence ID" value="KAA5608739.1"/>
    <property type="molecule type" value="Genomic_DNA"/>
</dbReference>
<dbReference type="PRINTS" id="PR00368">
    <property type="entry name" value="FADPNR"/>
</dbReference>
<dbReference type="OrthoDB" id="9806724at2"/>
<proteinExistence type="predicted"/>
<keyword evidence="2" id="KW-0285">Flavoprotein</keyword>
<comment type="cofactor">
    <cofactor evidence="1">
        <name>FAD</name>
        <dbReference type="ChEBI" id="CHEBI:57692"/>
    </cofactor>
</comment>
<protein>
    <submittedName>
        <fullName evidence="5">FAD-binding protein</fullName>
    </submittedName>
</protein>
<dbReference type="GO" id="GO:0016491">
    <property type="term" value="F:oxidoreductase activity"/>
    <property type="evidence" value="ECO:0007669"/>
    <property type="project" value="UniProtKB-KW"/>
</dbReference>
<dbReference type="SUPFAM" id="SSF56425">
    <property type="entry name" value="Succinate dehydrogenase/fumarate reductase flavoprotein, catalytic domain"/>
    <property type="match status" value="1"/>
</dbReference>
<dbReference type="SUPFAM" id="SSF51905">
    <property type="entry name" value="FAD/NAD(P)-binding domain"/>
    <property type="match status" value="1"/>
</dbReference>
<reference evidence="5 6" key="1">
    <citation type="submission" date="2019-09" db="EMBL/GenBank/DDBJ databases">
        <title>Genome sequence of Rhodovastum atsumiense, a diverse member of the Acetobacteraceae family of non-sulfur purple photosynthetic bacteria.</title>
        <authorList>
            <person name="Meyer T."/>
            <person name="Kyndt J."/>
        </authorList>
    </citation>
    <scope>NUCLEOTIDE SEQUENCE [LARGE SCALE GENOMIC DNA]</scope>
    <source>
        <strain evidence="5 6">DSM 21279</strain>
    </source>
</reference>
<dbReference type="PANTHER" id="PTHR11632:SF51">
    <property type="entry name" value="SUCCINATE DEHYDROGENASE [UBIQUINONE] FLAVOPROTEIN SUBUNIT, MITOCHONDRIAL"/>
    <property type="match status" value="1"/>
</dbReference>
<organism evidence="5 6">
    <name type="scientific">Rhodovastum atsumiense</name>
    <dbReference type="NCBI Taxonomy" id="504468"/>
    <lineage>
        <taxon>Bacteria</taxon>
        <taxon>Pseudomonadati</taxon>
        <taxon>Pseudomonadota</taxon>
        <taxon>Alphaproteobacteria</taxon>
        <taxon>Acetobacterales</taxon>
        <taxon>Acetobacteraceae</taxon>
        <taxon>Rhodovastum</taxon>
    </lineage>
</organism>
<dbReference type="PRINTS" id="PR00411">
    <property type="entry name" value="PNDRDTASEI"/>
</dbReference>
<dbReference type="InterPro" id="IPR003953">
    <property type="entry name" value="FAD-dep_OxRdtase_2_FAD-bd"/>
</dbReference>
<dbReference type="AlphaFoldDB" id="A0A5M6ILK0"/>
<dbReference type="InterPro" id="IPR027477">
    <property type="entry name" value="Succ_DH/fumarate_Rdtase_cat_sf"/>
</dbReference>
<comment type="caution">
    <text evidence="5">The sequence shown here is derived from an EMBL/GenBank/DDBJ whole genome shotgun (WGS) entry which is preliminary data.</text>
</comment>
<evidence type="ECO:0000256" key="2">
    <source>
        <dbReference type="ARBA" id="ARBA00022630"/>
    </source>
</evidence>
<dbReference type="Gene3D" id="3.50.50.60">
    <property type="entry name" value="FAD/NAD(P)-binding domain"/>
    <property type="match status" value="1"/>
</dbReference>
<feature type="domain" description="FAD-dependent oxidoreductase 2 FAD-binding" evidence="4">
    <location>
        <begin position="99"/>
        <end position="483"/>
    </location>
</feature>
<evidence type="ECO:0000256" key="1">
    <source>
        <dbReference type="ARBA" id="ARBA00001974"/>
    </source>
</evidence>
<dbReference type="InterPro" id="IPR036188">
    <property type="entry name" value="FAD/NAD-bd_sf"/>
</dbReference>
<keyword evidence="3" id="KW-0560">Oxidoreductase</keyword>
<gene>
    <name evidence="5" type="ORF">F1189_27505</name>
</gene>
<name>A0A5M6ILK0_9PROT</name>
<sequence length="575" mass="63691">MYPDYLAGYVKKVAQTRHKRLELALTGEPVFPPMTAEEREDVLAKYHPDYSKGAKRAVRVGPNKGEEMTTEVAVLLEAHSMIRPKLLELGLREPDYETDLLVIGGGGAGCWAAISAARQGMKSLIATKLRLGDANTMMSEGGMQAAISRTDSPTRHYLDAMGGGHFENDPALVRVLTEDAPGIVRELENLGVIWDKERDGSMQVLHGGGTSRRRMVSCRDYIGAMIMRTLMDEVRNRPDLISIREFEPAVELILDDNGHCAGAVLYSLDTEQFLIVRAKATVIATGGFGRLHIRGFATTNHYGATGDGLVIAYRAGAKLKFMDSVQYHPTGAVFPEQIAGFLITEKIRGAGGQPLNKFGELFVFPREPRDVESAAIIRECSHDRNNGIDTYVGRTGIWLDSPIIDMIHGEGYIRRHFPGMCRQFNRFGIDIVEEPMLIYPSLHYQNGGIAINERCETNIPGLYVAGEASGGVHGRNRLMGNSVLDYNVFGRRAGQNATEYARTAKLGKLRLDHVAEHARELKREGIETDIISPLILPSYTPEDVKIQQLARLGNIPALHSMLRSRFTPQERRTRP</sequence>
<evidence type="ECO:0000313" key="5">
    <source>
        <dbReference type="EMBL" id="KAA5608739.1"/>
    </source>
</evidence>
<dbReference type="Proteomes" id="UP000325255">
    <property type="component" value="Unassembled WGS sequence"/>
</dbReference>
<evidence type="ECO:0000259" key="4">
    <source>
        <dbReference type="Pfam" id="PF00890"/>
    </source>
</evidence>
<keyword evidence="6" id="KW-1185">Reference proteome</keyword>
<dbReference type="Gene3D" id="3.90.700.10">
    <property type="entry name" value="Succinate dehydrogenase/fumarate reductase flavoprotein, catalytic domain"/>
    <property type="match status" value="1"/>
</dbReference>
<dbReference type="PANTHER" id="PTHR11632">
    <property type="entry name" value="SUCCINATE DEHYDROGENASE 2 FLAVOPROTEIN SUBUNIT"/>
    <property type="match status" value="1"/>
</dbReference>
<dbReference type="InterPro" id="IPR030664">
    <property type="entry name" value="SdhA/FrdA/AprA"/>
</dbReference>
<accession>A0A5M6ILK0</accession>
<evidence type="ECO:0000256" key="3">
    <source>
        <dbReference type="ARBA" id="ARBA00023002"/>
    </source>
</evidence>
<dbReference type="Pfam" id="PF00890">
    <property type="entry name" value="FAD_binding_2"/>
    <property type="match status" value="1"/>
</dbReference>